<dbReference type="STRING" id="930990.A0A067MFS9"/>
<gene>
    <name evidence="2" type="ORF">BOTBODRAFT_371100</name>
</gene>
<dbReference type="AlphaFoldDB" id="A0A067MFS9"/>
<evidence type="ECO:0000256" key="1">
    <source>
        <dbReference type="SAM" id="MobiDB-lite"/>
    </source>
</evidence>
<sequence>MSPGVDSAKSKLTFAYYCSGHGFGHATRVSAFAAQLLSLQPAPAIHIVSSAPSHVFANALARGARYRHAYIDPVIAQPVAYRVDRAKSVAILEDFLGAREGLIREEVEWLKANDVDCVLSDAAFMPCAAANTAGLPAVLITNFTFDSIWSFLSTAIKETPPTQLAPAPPSPDSNQPHPEVDIAPDEPIPESVLAPLVAQMERDYSCADLLLLLPGAIPIPSFVVSPALPSPAWVDVRSREFRPEVLDALDLAPESLVLRPAVALPDGLAKSRNTSAQRERKRKVLEAPLIVRRSSPDIYTQAGRERLLDSIGVPRHMHDRGKTKVLVVSFGGQVFKRPAPVHAHSLDPAVLAVNTSLNATTAAAAAAAAANADNMNTNMNKTLDDSLLSARLSSLSLDVKQTPRVDFPSSSSAKHHLQPLVPAASPLIATSSHLYIPGSPGPASNPSSPYASRIIALPKKGVSLLEHLEQQQFQQSRAGTDAAKNSEQKQTMARLLPEDWIAIVCGAGDAWGVDQLPEGFFVAPQDVYMPDVTAVGDVLLGKLGYGTVSECVDACTPMIFGGSFAFFCFKGAFVVTTVR</sequence>
<dbReference type="Proteomes" id="UP000027195">
    <property type="component" value="Unassembled WGS sequence"/>
</dbReference>
<feature type="region of interest" description="Disordered" evidence="1">
    <location>
        <begin position="160"/>
        <end position="185"/>
    </location>
</feature>
<accession>A0A067MFS9</accession>
<organism evidence="2 3">
    <name type="scientific">Botryobasidium botryosum (strain FD-172 SS1)</name>
    <dbReference type="NCBI Taxonomy" id="930990"/>
    <lineage>
        <taxon>Eukaryota</taxon>
        <taxon>Fungi</taxon>
        <taxon>Dikarya</taxon>
        <taxon>Basidiomycota</taxon>
        <taxon>Agaricomycotina</taxon>
        <taxon>Agaricomycetes</taxon>
        <taxon>Cantharellales</taxon>
        <taxon>Botryobasidiaceae</taxon>
        <taxon>Botryobasidium</taxon>
    </lineage>
</organism>
<keyword evidence="3" id="KW-1185">Reference proteome</keyword>
<proteinExistence type="predicted"/>
<dbReference type="InParanoid" id="A0A067MFS9"/>
<name>A0A067MFS9_BOTB1</name>
<evidence type="ECO:0000313" key="2">
    <source>
        <dbReference type="EMBL" id="KDQ13570.1"/>
    </source>
</evidence>
<dbReference type="PANTHER" id="PTHR38134">
    <property type="entry name" value="SLR1395 PROTEIN"/>
    <property type="match status" value="1"/>
</dbReference>
<protein>
    <submittedName>
        <fullName evidence="2">Uncharacterized protein</fullName>
    </submittedName>
</protein>
<evidence type="ECO:0000313" key="3">
    <source>
        <dbReference type="Proteomes" id="UP000027195"/>
    </source>
</evidence>
<dbReference type="PANTHER" id="PTHR38134:SF2">
    <property type="entry name" value="GALACTOKINASE"/>
    <property type="match status" value="1"/>
</dbReference>
<dbReference type="HOGENOM" id="CLU_019516_0_0_1"/>
<dbReference type="InterPro" id="IPR053205">
    <property type="entry name" value="GHMP_kinase_L-arabinokinase"/>
</dbReference>
<dbReference type="OrthoDB" id="1684102at2759"/>
<reference evidence="3" key="1">
    <citation type="journal article" date="2014" name="Proc. Natl. Acad. Sci. U.S.A.">
        <title>Extensive sampling of basidiomycete genomes demonstrates inadequacy of the white-rot/brown-rot paradigm for wood decay fungi.</title>
        <authorList>
            <person name="Riley R."/>
            <person name="Salamov A.A."/>
            <person name="Brown D.W."/>
            <person name="Nagy L.G."/>
            <person name="Floudas D."/>
            <person name="Held B.W."/>
            <person name="Levasseur A."/>
            <person name="Lombard V."/>
            <person name="Morin E."/>
            <person name="Otillar R."/>
            <person name="Lindquist E.A."/>
            <person name="Sun H."/>
            <person name="LaButti K.M."/>
            <person name="Schmutz J."/>
            <person name="Jabbour D."/>
            <person name="Luo H."/>
            <person name="Baker S.E."/>
            <person name="Pisabarro A.G."/>
            <person name="Walton J.D."/>
            <person name="Blanchette R.A."/>
            <person name="Henrissat B."/>
            <person name="Martin F."/>
            <person name="Cullen D."/>
            <person name="Hibbett D.S."/>
            <person name="Grigoriev I.V."/>
        </authorList>
    </citation>
    <scope>NUCLEOTIDE SEQUENCE [LARGE SCALE GENOMIC DNA]</scope>
    <source>
        <strain evidence="3">FD-172 SS1</strain>
    </source>
</reference>
<dbReference type="EMBL" id="KL198043">
    <property type="protein sequence ID" value="KDQ13570.1"/>
    <property type="molecule type" value="Genomic_DNA"/>
</dbReference>